<keyword evidence="2" id="KW-0472">Membrane</keyword>
<dbReference type="HOGENOM" id="CLU_060803_0_0_1"/>
<name>A0A067QNE8_9AGAM</name>
<dbReference type="InParanoid" id="A0A067QNE8"/>
<feature type="transmembrane region" description="Helical" evidence="2">
    <location>
        <begin position="248"/>
        <end position="268"/>
    </location>
</feature>
<keyword evidence="2" id="KW-0812">Transmembrane</keyword>
<organism evidence="3 4">
    <name type="scientific">Jaapia argillacea MUCL 33604</name>
    <dbReference type="NCBI Taxonomy" id="933084"/>
    <lineage>
        <taxon>Eukaryota</taxon>
        <taxon>Fungi</taxon>
        <taxon>Dikarya</taxon>
        <taxon>Basidiomycota</taxon>
        <taxon>Agaricomycotina</taxon>
        <taxon>Agaricomycetes</taxon>
        <taxon>Agaricomycetidae</taxon>
        <taxon>Jaapiales</taxon>
        <taxon>Jaapiaceae</taxon>
        <taxon>Jaapia</taxon>
    </lineage>
</organism>
<keyword evidence="2" id="KW-1133">Transmembrane helix</keyword>
<keyword evidence="4" id="KW-1185">Reference proteome</keyword>
<evidence type="ECO:0000313" key="3">
    <source>
        <dbReference type="EMBL" id="KDQ64161.1"/>
    </source>
</evidence>
<evidence type="ECO:0000256" key="2">
    <source>
        <dbReference type="SAM" id="Phobius"/>
    </source>
</evidence>
<feature type="region of interest" description="Disordered" evidence="1">
    <location>
        <begin position="117"/>
        <end position="138"/>
    </location>
</feature>
<feature type="compositionally biased region" description="Basic and acidic residues" evidence="1">
    <location>
        <begin position="125"/>
        <end position="138"/>
    </location>
</feature>
<reference evidence="4" key="1">
    <citation type="journal article" date="2014" name="Proc. Natl. Acad. Sci. U.S.A.">
        <title>Extensive sampling of basidiomycete genomes demonstrates inadequacy of the white-rot/brown-rot paradigm for wood decay fungi.</title>
        <authorList>
            <person name="Riley R."/>
            <person name="Salamov A.A."/>
            <person name="Brown D.W."/>
            <person name="Nagy L.G."/>
            <person name="Floudas D."/>
            <person name="Held B.W."/>
            <person name="Levasseur A."/>
            <person name="Lombard V."/>
            <person name="Morin E."/>
            <person name="Otillar R."/>
            <person name="Lindquist E.A."/>
            <person name="Sun H."/>
            <person name="LaButti K.M."/>
            <person name="Schmutz J."/>
            <person name="Jabbour D."/>
            <person name="Luo H."/>
            <person name="Baker S.E."/>
            <person name="Pisabarro A.G."/>
            <person name="Walton J.D."/>
            <person name="Blanchette R.A."/>
            <person name="Henrissat B."/>
            <person name="Martin F."/>
            <person name="Cullen D."/>
            <person name="Hibbett D.S."/>
            <person name="Grigoriev I.V."/>
        </authorList>
    </citation>
    <scope>NUCLEOTIDE SEQUENCE [LARGE SCALE GENOMIC DNA]</scope>
    <source>
        <strain evidence="4">MUCL 33604</strain>
    </source>
</reference>
<feature type="transmembrane region" description="Helical" evidence="2">
    <location>
        <begin position="20"/>
        <end position="40"/>
    </location>
</feature>
<dbReference type="Proteomes" id="UP000027265">
    <property type="component" value="Unassembled WGS sequence"/>
</dbReference>
<protein>
    <submittedName>
        <fullName evidence="3">Uncharacterized protein</fullName>
    </submittedName>
</protein>
<dbReference type="EMBL" id="KL197709">
    <property type="protein sequence ID" value="KDQ64161.1"/>
    <property type="molecule type" value="Genomic_DNA"/>
</dbReference>
<feature type="transmembrane region" description="Helical" evidence="2">
    <location>
        <begin position="81"/>
        <end position="101"/>
    </location>
</feature>
<dbReference type="OrthoDB" id="2562239at2759"/>
<evidence type="ECO:0000256" key="1">
    <source>
        <dbReference type="SAM" id="MobiDB-lite"/>
    </source>
</evidence>
<proteinExistence type="predicted"/>
<feature type="transmembrane region" description="Helical" evidence="2">
    <location>
        <begin position="204"/>
        <end position="228"/>
    </location>
</feature>
<sequence>MTTNFPSPIGGVALSSDLAPSIIFAIIYAILVPFNIYRLFFRKSRTIMVFGTFLFVIERSVIFSIRAAQAHGTLRPDSHKLATYMQITIGVGFFTMIDDFIKLFRCLLVNATKPVRPPQSQALTDVHEDLETNPTREDRPKERAAYRNFFNFASLWTLTGSLPGIYAGAKYIGSMTNIEKGKKVVQLRGLLGVKSVRNINRRSTLLLATFGALLTIVPLYRLTLIHYTTSSLTASSPFSTLNTSGGKATFYIFHMMPEVIVATCISVLNIRDIFGTGFWGDWRSEDVTPIDRWMEKRRAKRESEGTVNGGAYDAEA</sequence>
<evidence type="ECO:0000313" key="4">
    <source>
        <dbReference type="Proteomes" id="UP000027265"/>
    </source>
</evidence>
<gene>
    <name evidence="3" type="ORF">JAAARDRAFT_187527</name>
</gene>
<feature type="transmembrane region" description="Helical" evidence="2">
    <location>
        <begin position="47"/>
        <end position="69"/>
    </location>
</feature>
<accession>A0A067QNE8</accession>
<dbReference type="AlphaFoldDB" id="A0A067QNE8"/>